<dbReference type="GeneTree" id="ENSGT00950000183007"/>
<dbReference type="InterPro" id="IPR051515">
    <property type="entry name" value="IRG"/>
</dbReference>
<dbReference type="PROSITE" id="PS51716">
    <property type="entry name" value="G_IRG"/>
    <property type="match status" value="1"/>
</dbReference>
<keyword evidence="5" id="KW-0812">Transmembrane</keyword>
<proteinExistence type="inferred from homology"/>
<dbReference type="Gene3D" id="3.40.50.300">
    <property type="entry name" value="P-loop containing nucleotide triphosphate hydrolases"/>
    <property type="match status" value="1"/>
</dbReference>
<dbReference type="InterPro" id="IPR030385">
    <property type="entry name" value="G_IRG_dom"/>
</dbReference>
<dbReference type="GO" id="GO:0016787">
    <property type="term" value="F:hydrolase activity"/>
    <property type="evidence" value="ECO:0007669"/>
    <property type="project" value="UniProtKB-KW"/>
</dbReference>
<evidence type="ECO:0000313" key="8">
    <source>
        <dbReference type="Proteomes" id="UP000694546"/>
    </source>
</evidence>
<evidence type="ECO:0000256" key="2">
    <source>
        <dbReference type="ARBA" id="ARBA00022741"/>
    </source>
</evidence>
<keyword evidence="3" id="KW-0378">Hydrolase</keyword>
<reference evidence="7" key="1">
    <citation type="submission" date="2025-08" db="UniProtKB">
        <authorList>
            <consortium name="Ensembl"/>
        </authorList>
    </citation>
    <scope>IDENTIFICATION</scope>
</reference>
<keyword evidence="5" id="KW-1133">Transmembrane helix</keyword>
<reference evidence="7" key="2">
    <citation type="submission" date="2025-09" db="UniProtKB">
        <authorList>
            <consortium name="Ensembl"/>
        </authorList>
    </citation>
    <scope>IDENTIFICATION</scope>
</reference>
<feature type="domain" description="IRG-type G" evidence="6">
    <location>
        <begin position="15"/>
        <end position="188"/>
    </location>
</feature>
<evidence type="ECO:0000256" key="4">
    <source>
        <dbReference type="ARBA" id="ARBA00023134"/>
    </source>
</evidence>
<evidence type="ECO:0000259" key="6">
    <source>
        <dbReference type="PROSITE" id="PS51716"/>
    </source>
</evidence>
<evidence type="ECO:0000256" key="1">
    <source>
        <dbReference type="ARBA" id="ARBA00005429"/>
    </source>
</evidence>
<dbReference type="InterPro" id="IPR027417">
    <property type="entry name" value="P-loop_NTPase"/>
</dbReference>
<dbReference type="OMA" id="MFKGMIW"/>
<dbReference type="AlphaFoldDB" id="A0A8C4ZND5"/>
<dbReference type="Ensembl" id="ENSGMOT00000016228.2">
    <property type="protein sequence ID" value="ENSGMOP00000015824.2"/>
    <property type="gene ID" value="ENSGMOG00000014685.2"/>
</dbReference>
<feature type="transmembrane region" description="Helical" evidence="5">
    <location>
        <begin position="220"/>
        <end position="240"/>
    </location>
</feature>
<dbReference type="InterPro" id="IPR007743">
    <property type="entry name" value="Immunity-related_GTPase-like"/>
</dbReference>
<keyword evidence="2" id="KW-0547">Nucleotide-binding</keyword>
<dbReference type="Pfam" id="PF05049">
    <property type="entry name" value="IIGP"/>
    <property type="match status" value="1"/>
</dbReference>
<dbReference type="GO" id="GO:0016020">
    <property type="term" value="C:membrane"/>
    <property type="evidence" value="ECO:0007669"/>
    <property type="project" value="InterPro"/>
</dbReference>
<organism evidence="7 8">
    <name type="scientific">Gadus morhua</name>
    <name type="common">Atlantic cod</name>
    <dbReference type="NCBI Taxonomy" id="8049"/>
    <lineage>
        <taxon>Eukaryota</taxon>
        <taxon>Metazoa</taxon>
        <taxon>Chordata</taxon>
        <taxon>Craniata</taxon>
        <taxon>Vertebrata</taxon>
        <taxon>Euteleostomi</taxon>
        <taxon>Actinopterygii</taxon>
        <taxon>Neopterygii</taxon>
        <taxon>Teleostei</taxon>
        <taxon>Neoteleostei</taxon>
        <taxon>Acanthomorphata</taxon>
        <taxon>Zeiogadaria</taxon>
        <taxon>Gadariae</taxon>
        <taxon>Gadiformes</taxon>
        <taxon>Gadoidei</taxon>
        <taxon>Gadidae</taxon>
        <taxon>Gadus</taxon>
    </lineage>
</organism>
<comment type="similarity">
    <text evidence="1">Belongs to the TRAFAC class dynamin-like GTPase superfamily. IRG family.</text>
</comment>
<keyword evidence="4" id="KW-0342">GTP-binding</keyword>
<dbReference type="GO" id="GO:0005525">
    <property type="term" value="F:GTP binding"/>
    <property type="evidence" value="ECO:0007669"/>
    <property type="project" value="UniProtKB-KW"/>
</dbReference>
<accession>A0A8C4ZND5</accession>
<sequence>MTEKIKKYLEEYQNVKLDIAITGESGSGKSTFVNAFRGIDNRDDRAAPTGVVETTMKPEPYPHPIYPNVTIWDLPGVGTTTFSADQYLEHVEFKKYDFFIVVSGDRFSENDVMLAQEIKRMDKKFYFVRSKIDDNLRAEKKSQRNYNEKNTLQQIRGYCLASSQVFLVSSFHLHLYDFSTIQDTMEEELSSLKKYALTLAFPNINQSSISKKKEVFRSQIIYYVILSAAVAVVPIPGLSFCVDLVVLDGLFKSYLIGFGLDVVTLNKLSTISNIPLEDLMAECKCTLSGQEITATLVVKFLTSFERMGMTTAEEDYSMISILGDWIAARRSFVFLKEFLNSLLDGLFDDAINVQKKVGISKEEQ</sequence>
<dbReference type="PANTHER" id="PTHR32341:SF10">
    <property type="entry name" value="INTERFERON-INDUCIBLE GTPASE 5"/>
    <property type="match status" value="1"/>
</dbReference>
<dbReference type="PANTHER" id="PTHR32341">
    <property type="entry name" value="INTERFERON-INDUCIBLE GTPASE"/>
    <property type="match status" value="1"/>
</dbReference>
<dbReference type="Proteomes" id="UP000694546">
    <property type="component" value="Chromosome 8"/>
</dbReference>
<dbReference type="SUPFAM" id="SSF52540">
    <property type="entry name" value="P-loop containing nucleoside triphosphate hydrolases"/>
    <property type="match status" value="1"/>
</dbReference>
<keyword evidence="5" id="KW-0472">Membrane</keyword>
<evidence type="ECO:0000256" key="5">
    <source>
        <dbReference type="SAM" id="Phobius"/>
    </source>
</evidence>
<evidence type="ECO:0000256" key="3">
    <source>
        <dbReference type="ARBA" id="ARBA00022801"/>
    </source>
</evidence>
<evidence type="ECO:0000313" key="7">
    <source>
        <dbReference type="Ensembl" id="ENSGMOP00000015824.2"/>
    </source>
</evidence>
<keyword evidence="8" id="KW-1185">Reference proteome</keyword>
<protein>
    <recommendedName>
        <fullName evidence="6">IRG-type G domain-containing protein</fullName>
    </recommendedName>
</protein>
<name>A0A8C4ZND5_GADMO</name>